<name>A0A0W8FYU1_9ZZZZ</name>
<organism evidence="1">
    <name type="scientific">hydrocarbon metagenome</name>
    <dbReference type="NCBI Taxonomy" id="938273"/>
    <lineage>
        <taxon>unclassified sequences</taxon>
        <taxon>metagenomes</taxon>
        <taxon>ecological metagenomes</taxon>
    </lineage>
</organism>
<dbReference type="Gene3D" id="1.10.3910.10">
    <property type="entry name" value="SP0561-like"/>
    <property type="match status" value="1"/>
</dbReference>
<comment type="caution">
    <text evidence="1">The sequence shown here is derived from an EMBL/GenBank/DDBJ whole genome shotgun (WGS) entry which is preliminary data.</text>
</comment>
<reference evidence="1" key="1">
    <citation type="journal article" date="2015" name="Proc. Natl. Acad. Sci. U.S.A.">
        <title>Networks of energetic and metabolic interactions define dynamics in microbial communities.</title>
        <authorList>
            <person name="Embree M."/>
            <person name="Liu J.K."/>
            <person name="Al-Bassam M.M."/>
            <person name="Zengler K."/>
        </authorList>
    </citation>
    <scope>NUCLEOTIDE SEQUENCE</scope>
</reference>
<dbReference type="AlphaFoldDB" id="A0A0W8FYU1"/>
<dbReference type="SUPFAM" id="SSF140683">
    <property type="entry name" value="SP0561-like"/>
    <property type="match status" value="1"/>
</dbReference>
<accession>A0A0W8FYU1</accession>
<dbReference type="EMBL" id="LNQE01000539">
    <property type="protein sequence ID" value="KUG26088.1"/>
    <property type="molecule type" value="Genomic_DNA"/>
</dbReference>
<evidence type="ECO:0000313" key="1">
    <source>
        <dbReference type="EMBL" id="KUG26088.1"/>
    </source>
</evidence>
<evidence type="ECO:0008006" key="2">
    <source>
        <dbReference type="Google" id="ProtNLM"/>
    </source>
</evidence>
<sequence>MNEITKDIEIEDLVRIFPKAVSYLSDKGIRCLRCGEPIWGSLEEAAKEKGFDDEKINEFVKELNELKTN</sequence>
<dbReference type="InterPro" id="IPR038062">
    <property type="entry name" value="ScdA-like_N_sf"/>
</dbReference>
<protein>
    <recommendedName>
        <fullName evidence="2">DUF1858 domain-containing protein</fullName>
    </recommendedName>
</protein>
<gene>
    <name evidence="1" type="ORF">ASZ90_004083</name>
</gene>
<proteinExistence type="predicted"/>